<name>A0AAC9NKY1_VIRHA</name>
<evidence type="ECO:0000313" key="1">
    <source>
        <dbReference type="EMBL" id="APC48159.1"/>
    </source>
</evidence>
<dbReference type="KEGG" id="vhl:BME96_08210"/>
<accession>A0AAC9NKY1</accession>
<dbReference type="RefSeq" id="WP_019377834.1">
    <property type="nucleotide sequence ID" value="NZ_CP017962.1"/>
</dbReference>
<sequence length="95" mass="11022">METIHSVTDWREMVLPALESKSSEFRLMGYTQATSEDIWRCLLEKVWKGNPEKRIYEVVQDIFHLGSNIYLSYLTVKAYQDDDLMASIAALTNSE</sequence>
<evidence type="ECO:0000313" key="2">
    <source>
        <dbReference type="Proteomes" id="UP000182945"/>
    </source>
</evidence>
<organism evidence="1 2">
    <name type="scientific">Virgibacillus halodenitrificans</name>
    <name type="common">Bacillus halodenitrificans</name>
    <dbReference type="NCBI Taxonomy" id="1482"/>
    <lineage>
        <taxon>Bacteria</taxon>
        <taxon>Bacillati</taxon>
        <taxon>Bacillota</taxon>
        <taxon>Bacilli</taxon>
        <taxon>Bacillales</taxon>
        <taxon>Bacillaceae</taxon>
        <taxon>Virgibacillus</taxon>
    </lineage>
</organism>
<protein>
    <recommendedName>
        <fullName evidence="3">Post-transcriptional regulator</fullName>
    </recommendedName>
</protein>
<dbReference type="AlphaFoldDB" id="A0AAC9NKY1"/>
<dbReference type="GeneID" id="71514373"/>
<dbReference type="EMBL" id="CP017962">
    <property type="protein sequence ID" value="APC48159.1"/>
    <property type="molecule type" value="Genomic_DNA"/>
</dbReference>
<evidence type="ECO:0008006" key="3">
    <source>
        <dbReference type="Google" id="ProtNLM"/>
    </source>
</evidence>
<dbReference type="Pfam" id="PF13797">
    <property type="entry name" value="Post_transc_reg"/>
    <property type="match status" value="1"/>
</dbReference>
<proteinExistence type="predicted"/>
<dbReference type="Proteomes" id="UP000182945">
    <property type="component" value="Chromosome"/>
</dbReference>
<reference evidence="1 2" key="1">
    <citation type="submission" date="2016-11" db="EMBL/GenBank/DDBJ databases">
        <title>Complete genome sequencing of Virgibacillus halodenitrificans PDB-F2.</title>
        <authorList>
            <person name="Sun Z."/>
            <person name="Zhou Y."/>
            <person name="Li H."/>
        </authorList>
    </citation>
    <scope>NUCLEOTIDE SEQUENCE [LARGE SCALE GENOMIC DNA]</scope>
    <source>
        <strain evidence="1 2">PDB-F2</strain>
    </source>
</reference>
<gene>
    <name evidence="1" type="ORF">BME96_08210</name>
</gene>
<dbReference type="InterPro" id="IPR025716">
    <property type="entry name" value="Post-transcriptional_regulator"/>
</dbReference>